<dbReference type="CDD" id="cd07920">
    <property type="entry name" value="Pumilio"/>
    <property type="match status" value="1"/>
</dbReference>
<evidence type="ECO:0000256" key="2">
    <source>
        <dbReference type="ARBA" id="ARBA00024893"/>
    </source>
</evidence>
<dbReference type="Pfam" id="PF00806">
    <property type="entry name" value="PUF"/>
    <property type="match status" value="8"/>
</dbReference>
<dbReference type="PROSITE" id="PS50302">
    <property type="entry name" value="PUM"/>
    <property type="match status" value="6"/>
</dbReference>
<dbReference type="EMBL" id="JACCJB010000018">
    <property type="protein sequence ID" value="KAF6219836.1"/>
    <property type="molecule type" value="Genomic_DNA"/>
</dbReference>
<dbReference type="Proteomes" id="UP000593566">
    <property type="component" value="Unassembled WGS sequence"/>
</dbReference>
<feature type="region of interest" description="Disordered" evidence="4">
    <location>
        <begin position="1029"/>
        <end position="1073"/>
    </location>
</feature>
<dbReference type="PANTHER" id="PTHR12537:SF13">
    <property type="entry name" value="PUMILIO HOMOLOGY DOMAIN FAMILY MEMBER 4"/>
    <property type="match status" value="1"/>
</dbReference>
<dbReference type="RefSeq" id="XP_037149271.1">
    <property type="nucleotide sequence ID" value="XM_037294583.1"/>
</dbReference>
<name>A0A8H6CAY7_9LECA</name>
<feature type="compositionally biased region" description="Low complexity" evidence="4">
    <location>
        <begin position="239"/>
        <end position="248"/>
    </location>
</feature>
<feature type="compositionally biased region" description="Polar residues" evidence="4">
    <location>
        <begin position="1033"/>
        <end position="1060"/>
    </location>
</feature>
<organism evidence="6 7">
    <name type="scientific">Letharia lupina</name>
    <dbReference type="NCBI Taxonomy" id="560253"/>
    <lineage>
        <taxon>Eukaryota</taxon>
        <taxon>Fungi</taxon>
        <taxon>Dikarya</taxon>
        <taxon>Ascomycota</taxon>
        <taxon>Pezizomycotina</taxon>
        <taxon>Lecanoromycetes</taxon>
        <taxon>OSLEUM clade</taxon>
        <taxon>Lecanoromycetidae</taxon>
        <taxon>Lecanorales</taxon>
        <taxon>Lecanorineae</taxon>
        <taxon>Parmeliaceae</taxon>
        <taxon>Letharia</taxon>
    </lineage>
</organism>
<feature type="repeat" description="Pumilio" evidence="3">
    <location>
        <begin position="642"/>
        <end position="677"/>
    </location>
</feature>
<keyword evidence="1" id="KW-0677">Repeat</keyword>
<dbReference type="FunFam" id="1.25.10.10:FF:000237">
    <property type="entry name" value="Pumilio homolog 9"/>
    <property type="match status" value="1"/>
</dbReference>
<comment type="function">
    <text evidence="2">RNA-binding nucleolar protein required for pre-rRNA processing. Involved in production of 18S rRNA and assembly of small ribosomal subunit.</text>
</comment>
<gene>
    <name evidence="6" type="ORF">HO133_003661</name>
</gene>
<feature type="compositionally biased region" description="Polar residues" evidence="4">
    <location>
        <begin position="33"/>
        <end position="46"/>
    </location>
</feature>
<feature type="repeat" description="Pumilio" evidence="3">
    <location>
        <begin position="678"/>
        <end position="713"/>
    </location>
</feature>
<feature type="repeat" description="Pumilio" evidence="3">
    <location>
        <begin position="787"/>
        <end position="822"/>
    </location>
</feature>
<comment type="caution">
    <text evidence="6">The sequence shown here is derived from an EMBL/GenBank/DDBJ whole genome shotgun (WGS) entry which is preliminary data.</text>
</comment>
<proteinExistence type="predicted"/>
<feature type="repeat" description="Pumilio" evidence="3">
    <location>
        <begin position="714"/>
        <end position="750"/>
    </location>
</feature>
<dbReference type="GO" id="GO:0010608">
    <property type="term" value="P:post-transcriptional regulation of gene expression"/>
    <property type="evidence" value="ECO:0007669"/>
    <property type="project" value="TreeGrafter"/>
</dbReference>
<sequence>MASYNALSARYDELRSPNPPSSSNTTVTTTPTRYSGSFMQTQSQPFNDARGSLQRRQTTDLSKMPGITPIGQQPAQAVEPGDLPTTFHTAQLVSNPSLRPCQSMEPRRSAKMSDFESLQVEKKRQEYEMLAEQRKKHAALLFDFQTQEARQKEELDRMTLDLERASYNAGHQSEPTTPPEYRDHAFPSVFARSNRYSSSSITSPPGLNTRSSRSGSQLTSPPSDLTQTPHNSFNSDMLPSRSVPGSRRGSSDRTAAYVPETNGTSRRNAAVNNRYSMPVTGLRSRNHETVPEHSATMGLGQINTTSFLFDDEDSKESTTSPDVKSYLQMNATDDKFPILVRRNEFPGVLSASSAALDLALSSPEHGEGWTPFARHRLSQQALPQTMNSLSLGPSSNGTSNSDSQKSSESMGNTRLNRHSMEASLAAYGQPTQHGQIVSNEPVRPTLANIHSSYSTNDVPTLKKANGLMSNITPPKTQAQQQFHNHNASLGRIPPSAMSNRHSRELSGGDARRDEQPNGYQQVLSGLQASAAPFGPPTTAASPVDSMPNAMAQLNNAMQFPNHAYYPAFGMQTMNMGLNPMHMANPMAFHNQMQPFQPQNGLPHYPSYGPQGRFQDSQARVIQQRRLQNGEENARFTNVKLENFQGEILLLCKDQHGCRYLQKKLEERNPEHVQLIFIETHQHVVELMTDPFGNYLCQKLLEFSNDEQRTVLINNAASEMVKIALNSHGTRALQKMIEFVSTPEQIQTVINALNGKVVELIQDLNGNHVIQKCLNRLSPEDAQFIFDTVGTNCVSVGTHRHGCCVLQRCIDHATGHQKAKLISQITNSAFHLVQDPFGNYVLQYIVDLQESCFTDPLCYVFQGQIPQLSKQKFSSNVIEKCLRGAQLNVTQMMIEEMLNANELEKMLRDPYANYVVQTALDFADPETKGRLVEAIRPILPLVRQTPHGRRIQSKIMAQEGHGQGQGQGQGQGRFSGSGTPTDRSSGQIPLSLQMTSSPASNTYAAPSNGYNAVNNAFAAPFGGTYPQYQPPASHAQSMSNGSNNFMQFSPDNQQSVQQPAQSYARLPQVNGGFF</sequence>
<dbReference type="Gene3D" id="1.25.10.10">
    <property type="entry name" value="Leucine-rich Repeat Variant"/>
    <property type="match status" value="1"/>
</dbReference>
<feature type="compositionally biased region" description="Low complexity" evidence="4">
    <location>
        <begin position="21"/>
        <end position="32"/>
    </location>
</feature>
<dbReference type="PANTHER" id="PTHR12537">
    <property type="entry name" value="RNA BINDING PROTEIN PUMILIO-RELATED"/>
    <property type="match status" value="1"/>
</dbReference>
<dbReference type="SMART" id="SM00025">
    <property type="entry name" value="Pumilio"/>
    <property type="match status" value="8"/>
</dbReference>
<feature type="repeat" description="Pumilio" evidence="3">
    <location>
        <begin position="751"/>
        <end position="786"/>
    </location>
</feature>
<dbReference type="GeneID" id="59332072"/>
<feature type="region of interest" description="Disordered" evidence="4">
    <location>
        <begin position="1"/>
        <end position="67"/>
    </location>
</feature>
<feature type="region of interest" description="Disordered" evidence="4">
    <location>
        <begin position="194"/>
        <end position="273"/>
    </location>
</feature>
<feature type="compositionally biased region" description="Low complexity" evidence="4">
    <location>
        <begin position="194"/>
        <end position="203"/>
    </location>
</feature>
<feature type="compositionally biased region" description="Polar residues" evidence="4">
    <location>
        <begin position="205"/>
        <end position="237"/>
    </location>
</feature>
<evidence type="ECO:0000313" key="6">
    <source>
        <dbReference type="EMBL" id="KAF6219836.1"/>
    </source>
</evidence>
<evidence type="ECO:0000256" key="3">
    <source>
        <dbReference type="PROSITE-ProRule" id="PRU00317"/>
    </source>
</evidence>
<evidence type="ECO:0000259" key="5">
    <source>
        <dbReference type="PROSITE" id="PS50303"/>
    </source>
</evidence>
<feature type="repeat" description="Pumilio" evidence="3">
    <location>
        <begin position="895"/>
        <end position="932"/>
    </location>
</feature>
<evidence type="ECO:0000256" key="1">
    <source>
        <dbReference type="ARBA" id="ARBA00022737"/>
    </source>
</evidence>
<feature type="compositionally biased region" description="Basic and acidic residues" evidence="4">
    <location>
        <begin position="105"/>
        <end position="116"/>
    </location>
</feature>
<dbReference type="InterPro" id="IPR016024">
    <property type="entry name" value="ARM-type_fold"/>
</dbReference>
<dbReference type="SUPFAM" id="SSF48371">
    <property type="entry name" value="ARM repeat"/>
    <property type="match status" value="1"/>
</dbReference>
<feature type="region of interest" description="Disordered" evidence="4">
    <location>
        <begin position="956"/>
        <end position="998"/>
    </location>
</feature>
<feature type="region of interest" description="Disordered" evidence="4">
    <location>
        <begin position="97"/>
        <end position="116"/>
    </location>
</feature>
<dbReference type="GO" id="GO:0005737">
    <property type="term" value="C:cytoplasm"/>
    <property type="evidence" value="ECO:0007669"/>
    <property type="project" value="TreeGrafter"/>
</dbReference>
<feature type="region of interest" description="Disordered" evidence="4">
    <location>
        <begin position="489"/>
        <end position="517"/>
    </location>
</feature>
<dbReference type="InterPro" id="IPR033133">
    <property type="entry name" value="PUM-HD"/>
</dbReference>
<dbReference type="InterPro" id="IPR033712">
    <property type="entry name" value="Pumilio_RNA-bd"/>
</dbReference>
<evidence type="ECO:0000256" key="4">
    <source>
        <dbReference type="SAM" id="MobiDB-lite"/>
    </source>
</evidence>
<dbReference type="AlphaFoldDB" id="A0A8H6CAY7"/>
<feature type="compositionally biased region" description="Polar residues" evidence="4">
    <location>
        <begin position="261"/>
        <end position="273"/>
    </location>
</feature>
<reference evidence="6 7" key="1">
    <citation type="journal article" date="2020" name="Genomics">
        <title>Complete, high-quality genomes from long-read metagenomic sequencing of two wolf lichen thalli reveals enigmatic genome architecture.</title>
        <authorList>
            <person name="McKenzie S.K."/>
            <person name="Walston R.F."/>
            <person name="Allen J.L."/>
        </authorList>
    </citation>
    <scope>NUCLEOTIDE SEQUENCE [LARGE SCALE GENOMIC DNA]</scope>
    <source>
        <strain evidence="6">WasteWater1</strain>
    </source>
</reference>
<dbReference type="InterPro" id="IPR001313">
    <property type="entry name" value="Pumilio_RNA-bd_rpt"/>
</dbReference>
<feature type="domain" description="PUM-HD" evidence="5">
    <location>
        <begin position="621"/>
        <end position="958"/>
    </location>
</feature>
<feature type="compositionally biased region" description="Gly residues" evidence="4">
    <location>
        <begin position="960"/>
        <end position="974"/>
    </location>
</feature>
<evidence type="ECO:0000313" key="7">
    <source>
        <dbReference type="Proteomes" id="UP000593566"/>
    </source>
</evidence>
<feature type="compositionally biased region" description="Polar residues" evidence="4">
    <location>
        <begin position="975"/>
        <end position="998"/>
    </location>
</feature>
<accession>A0A8H6CAY7</accession>
<feature type="compositionally biased region" description="Basic and acidic residues" evidence="4">
    <location>
        <begin position="501"/>
        <end position="515"/>
    </location>
</feature>
<feature type="region of interest" description="Disordered" evidence="4">
    <location>
        <begin position="386"/>
        <end position="412"/>
    </location>
</feature>
<dbReference type="InterPro" id="IPR011989">
    <property type="entry name" value="ARM-like"/>
</dbReference>
<keyword evidence="7" id="KW-1185">Reference proteome</keyword>
<dbReference type="PROSITE" id="PS50303">
    <property type="entry name" value="PUM_HD"/>
    <property type="match status" value="1"/>
</dbReference>
<dbReference type="GO" id="GO:0003729">
    <property type="term" value="F:mRNA binding"/>
    <property type="evidence" value="ECO:0007669"/>
    <property type="project" value="TreeGrafter"/>
</dbReference>
<protein>
    <recommendedName>
        <fullName evidence="5">PUM-HD domain-containing protein</fullName>
    </recommendedName>
</protein>